<dbReference type="Proteomes" id="UP000033965">
    <property type="component" value="Unassembled WGS sequence"/>
</dbReference>
<accession>A0A0G1XZ16</accession>
<gene>
    <name evidence="1" type="ORF">UY44_C0021G0003</name>
</gene>
<evidence type="ECO:0000313" key="1">
    <source>
        <dbReference type="EMBL" id="KKW07902.1"/>
    </source>
</evidence>
<proteinExistence type="predicted"/>
<organism evidence="1 2">
    <name type="scientific">Candidatus Kaiserbacteria bacterium GW2011_GWA2_49_19</name>
    <dbReference type="NCBI Taxonomy" id="1618669"/>
    <lineage>
        <taxon>Bacteria</taxon>
        <taxon>Candidatus Kaiseribacteriota</taxon>
    </lineage>
</organism>
<sequence>MPAEDNVPLIVKELAGDDTGRLGVATHAYLFLWQMHVCGENGDLRSQFEQWVGKPQHSWLETQPGIDEPTPLVKLRRAIEAEKQRLLAKGLDPCPDISLN</sequence>
<evidence type="ECO:0000313" key="2">
    <source>
        <dbReference type="Proteomes" id="UP000033965"/>
    </source>
</evidence>
<comment type="caution">
    <text evidence="1">The sequence shown here is derived from an EMBL/GenBank/DDBJ whole genome shotgun (WGS) entry which is preliminary data.</text>
</comment>
<reference evidence="1 2" key="1">
    <citation type="journal article" date="2015" name="Nature">
        <title>rRNA introns, odd ribosomes, and small enigmatic genomes across a large radiation of phyla.</title>
        <authorList>
            <person name="Brown C.T."/>
            <person name="Hug L.A."/>
            <person name="Thomas B.C."/>
            <person name="Sharon I."/>
            <person name="Castelle C.J."/>
            <person name="Singh A."/>
            <person name="Wilkins M.J."/>
            <person name="Williams K.H."/>
            <person name="Banfield J.F."/>
        </authorList>
    </citation>
    <scope>NUCLEOTIDE SEQUENCE [LARGE SCALE GENOMIC DNA]</scope>
</reference>
<protein>
    <submittedName>
        <fullName evidence="1">Uncharacterized protein</fullName>
    </submittedName>
</protein>
<dbReference type="EMBL" id="LCPZ01000021">
    <property type="protein sequence ID" value="KKW07902.1"/>
    <property type="molecule type" value="Genomic_DNA"/>
</dbReference>
<dbReference type="AlphaFoldDB" id="A0A0G1XZ16"/>
<name>A0A0G1XZ16_9BACT</name>